<dbReference type="SUPFAM" id="SSF160904">
    <property type="entry name" value="Jann2411-like"/>
    <property type="match status" value="1"/>
</dbReference>
<dbReference type="InterPro" id="IPR010852">
    <property type="entry name" value="ABATE"/>
</dbReference>
<evidence type="ECO:0000313" key="1">
    <source>
        <dbReference type="EMBL" id="GAA1523346.1"/>
    </source>
</evidence>
<proteinExistence type="predicted"/>
<dbReference type="EMBL" id="BAAALX010000017">
    <property type="protein sequence ID" value="GAA1523346.1"/>
    <property type="molecule type" value="Genomic_DNA"/>
</dbReference>
<accession>A0ABN2ARF9</accession>
<sequence length="100" mass="11096">MAETLWDWLGEHLAVDVLNTVQRRGDVTHELLNEPQDLSSWLGHQAHRAPVPEPVDVELLEEFVAVRDAALNLARASVKGRLLPGADVETINVIARRSIS</sequence>
<organism evidence="1 2">
    <name type="scientific">Brevibacterium permense</name>
    <dbReference type="NCBI Taxonomy" id="234834"/>
    <lineage>
        <taxon>Bacteria</taxon>
        <taxon>Bacillati</taxon>
        <taxon>Actinomycetota</taxon>
        <taxon>Actinomycetes</taxon>
        <taxon>Micrococcales</taxon>
        <taxon>Brevibacteriaceae</taxon>
        <taxon>Brevibacterium</taxon>
    </lineage>
</organism>
<name>A0ABN2ARF9_9MICO</name>
<dbReference type="Pfam" id="PF07336">
    <property type="entry name" value="ABATE"/>
    <property type="match status" value="1"/>
</dbReference>
<keyword evidence="2" id="KW-1185">Reference proteome</keyword>
<evidence type="ECO:0000313" key="2">
    <source>
        <dbReference type="Proteomes" id="UP001500177"/>
    </source>
</evidence>
<gene>
    <name evidence="1" type="ORF">GCM10009690_28360</name>
</gene>
<reference evidence="2" key="1">
    <citation type="journal article" date="2019" name="Int. J. Syst. Evol. Microbiol.">
        <title>The Global Catalogue of Microorganisms (GCM) 10K type strain sequencing project: providing services to taxonomists for standard genome sequencing and annotation.</title>
        <authorList>
            <consortium name="The Broad Institute Genomics Platform"/>
            <consortium name="The Broad Institute Genome Sequencing Center for Infectious Disease"/>
            <person name="Wu L."/>
            <person name="Ma J."/>
        </authorList>
    </citation>
    <scope>NUCLEOTIDE SEQUENCE [LARGE SCALE GENOMIC DNA]</scope>
    <source>
        <strain evidence="2">JCM 13318</strain>
    </source>
</reference>
<protein>
    <submittedName>
        <fullName evidence="1">Uncharacterized protein</fullName>
    </submittedName>
</protein>
<dbReference type="Gene3D" id="1.10.3300.10">
    <property type="entry name" value="Jann2411-like domain"/>
    <property type="match status" value="1"/>
</dbReference>
<comment type="caution">
    <text evidence="1">The sequence shown here is derived from an EMBL/GenBank/DDBJ whole genome shotgun (WGS) entry which is preliminary data.</text>
</comment>
<dbReference type="InterPro" id="IPR023286">
    <property type="entry name" value="ABATE_dom_sf"/>
</dbReference>
<dbReference type="RefSeq" id="WP_173155993.1">
    <property type="nucleotide sequence ID" value="NZ_BAAALX010000017.1"/>
</dbReference>
<dbReference type="Proteomes" id="UP001500177">
    <property type="component" value="Unassembled WGS sequence"/>
</dbReference>